<dbReference type="Pfam" id="PF09862">
    <property type="entry name" value="DUF2089"/>
    <property type="match status" value="1"/>
</dbReference>
<evidence type="ECO:0000259" key="2">
    <source>
        <dbReference type="Pfam" id="PF22747"/>
    </source>
</evidence>
<dbReference type="InterPro" id="IPR018658">
    <property type="entry name" value="DUF2089"/>
</dbReference>
<feature type="domain" description="DUF2089" evidence="1">
    <location>
        <begin position="42"/>
        <end position="83"/>
    </location>
</feature>
<dbReference type="Pfam" id="PF22747">
    <property type="entry name" value="Zn_ribbon_DUF2089"/>
    <property type="match status" value="1"/>
</dbReference>
<dbReference type="Proteomes" id="UP001596023">
    <property type="component" value="Unassembled WGS sequence"/>
</dbReference>
<name>A0ABV9L2F8_9BACT</name>
<evidence type="ECO:0000259" key="1">
    <source>
        <dbReference type="Pfam" id="PF09862"/>
    </source>
</evidence>
<dbReference type="InterPro" id="IPR053957">
    <property type="entry name" value="DUF2089_Zn_ribbon"/>
</dbReference>
<protein>
    <submittedName>
        <fullName evidence="3">DUF2089 family protein</fullName>
    </submittedName>
</protein>
<reference evidence="4" key="1">
    <citation type="journal article" date="2019" name="Int. J. Syst. Evol. Microbiol.">
        <title>The Global Catalogue of Microorganisms (GCM) 10K type strain sequencing project: providing services to taxonomists for standard genome sequencing and annotation.</title>
        <authorList>
            <consortium name="The Broad Institute Genomics Platform"/>
            <consortium name="The Broad Institute Genome Sequencing Center for Infectious Disease"/>
            <person name="Wu L."/>
            <person name="Ma J."/>
        </authorList>
    </citation>
    <scope>NUCLEOTIDE SEQUENCE [LARGE SCALE GENOMIC DNA]</scope>
    <source>
        <strain evidence="4">CCUG 66188</strain>
    </source>
</reference>
<evidence type="ECO:0000313" key="4">
    <source>
        <dbReference type="Proteomes" id="UP001596023"/>
    </source>
</evidence>
<proteinExistence type="predicted"/>
<sequence length="87" mass="9731">MLPCNCPSCQAQLKVKSLLCENCGTEVHGLYALPVLARLPFDEQGFILKFVKNSGSLKDMAKDLGLSYPTVRNLLDDIIEKIKNYEK</sequence>
<feature type="domain" description="DUF2089" evidence="2">
    <location>
        <begin position="6"/>
        <end position="34"/>
    </location>
</feature>
<accession>A0ABV9L2F8</accession>
<keyword evidence="4" id="KW-1185">Reference proteome</keyword>
<comment type="caution">
    <text evidence="3">The sequence shown here is derived from an EMBL/GenBank/DDBJ whole genome shotgun (WGS) entry which is preliminary data.</text>
</comment>
<evidence type="ECO:0000313" key="3">
    <source>
        <dbReference type="EMBL" id="MFC4676705.1"/>
    </source>
</evidence>
<dbReference type="RefSeq" id="WP_380001419.1">
    <property type="nucleotide sequence ID" value="NZ_JBHSGN010000156.1"/>
</dbReference>
<gene>
    <name evidence="3" type="ORF">ACFO6W_23775</name>
</gene>
<dbReference type="EMBL" id="JBHSGN010000156">
    <property type="protein sequence ID" value="MFC4676705.1"/>
    <property type="molecule type" value="Genomic_DNA"/>
</dbReference>
<organism evidence="3 4">
    <name type="scientific">Dysgonomonas termitidis</name>
    <dbReference type="NCBI Taxonomy" id="1516126"/>
    <lineage>
        <taxon>Bacteria</taxon>
        <taxon>Pseudomonadati</taxon>
        <taxon>Bacteroidota</taxon>
        <taxon>Bacteroidia</taxon>
        <taxon>Bacteroidales</taxon>
        <taxon>Dysgonomonadaceae</taxon>
        <taxon>Dysgonomonas</taxon>
    </lineage>
</organism>